<comment type="catalytic activity">
    <reaction evidence="6">
        <text>2 a quinone + NADH + H(+) = 2 a 1,4-benzosemiquinone + NAD(+)</text>
        <dbReference type="Rhea" id="RHEA:65952"/>
        <dbReference type="ChEBI" id="CHEBI:15378"/>
        <dbReference type="ChEBI" id="CHEBI:57540"/>
        <dbReference type="ChEBI" id="CHEBI:57945"/>
        <dbReference type="ChEBI" id="CHEBI:132124"/>
        <dbReference type="ChEBI" id="CHEBI:134225"/>
    </reaction>
</comment>
<dbReference type="SUPFAM" id="SSF52218">
    <property type="entry name" value="Flavoproteins"/>
    <property type="match status" value="1"/>
</dbReference>
<dbReference type="HAMAP" id="MF_01216">
    <property type="entry name" value="Azoreductase_type1"/>
    <property type="match status" value="1"/>
</dbReference>
<dbReference type="GO" id="GO:0016652">
    <property type="term" value="F:oxidoreductase activity, acting on NAD(P)H as acceptor"/>
    <property type="evidence" value="ECO:0007669"/>
    <property type="project" value="UniProtKB-UniRule"/>
</dbReference>
<dbReference type="PANTHER" id="PTHR43741:SF4">
    <property type="entry name" value="FMN-DEPENDENT NADH:QUINONE OXIDOREDUCTASE"/>
    <property type="match status" value="1"/>
</dbReference>
<dbReference type="Proteomes" id="UP000295727">
    <property type="component" value="Chromosome 2"/>
</dbReference>
<sequence length="216" mass="23223">MQILRVDSSPQVPSVSRQLSGELVAELTRHEPGCQVVHRDLGKEPLAHLSHQSVVSIRTPETSTPEQKAVRVLSDSLIDELEAADLLVIGSPMYNFGITSQLKVWFDHVLRAGRTFHYAPEGPIGLLSGKRAVLVMTRGGVHSNGPARLRDHQEPHLRTLLAFVGIGNVSVILAEGLGMGAESQQRGLAAARSAIGRWVADESQQRVAGSAAPSRA</sequence>
<evidence type="ECO:0000313" key="8">
    <source>
        <dbReference type="EMBL" id="QBR00678.1"/>
    </source>
</evidence>
<dbReference type="EC" id="1.7.1.17" evidence="6"/>
<evidence type="ECO:0000256" key="4">
    <source>
        <dbReference type="ARBA" id="ARBA00023027"/>
    </source>
</evidence>
<keyword evidence="4 6" id="KW-0520">NAD</keyword>
<dbReference type="EC" id="1.6.5.-" evidence="6"/>
<comment type="cofactor">
    <cofactor evidence="6">
        <name>FMN</name>
        <dbReference type="ChEBI" id="CHEBI:58210"/>
    </cofactor>
    <text evidence="6">Binds 1 FMN per subunit.</text>
</comment>
<dbReference type="OrthoDB" id="9787136at2"/>
<evidence type="ECO:0000259" key="7">
    <source>
        <dbReference type="Pfam" id="PF02525"/>
    </source>
</evidence>
<organism evidence="8 9">
    <name type="scientific">Paraburkholderia pallida</name>
    <dbReference type="NCBI Taxonomy" id="2547399"/>
    <lineage>
        <taxon>Bacteria</taxon>
        <taxon>Pseudomonadati</taxon>
        <taxon>Pseudomonadota</taxon>
        <taxon>Betaproteobacteria</taxon>
        <taxon>Burkholderiales</taxon>
        <taxon>Burkholderiaceae</taxon>
        <taxon>Paraburkholderia</taxon>
    </lineage>
</organism>
<reference evidence="8 9" key="1">
    <citation type="submission" date="2019-03" db="EMBL/GenBank/DDBJ databases">
        <title>Paraburkholderia sp. 7MH5, isolated from subtropical forest soil.</title>
        <authorList>
            <person name="Gao Z.-H."/>
            <person name="Qiu L.-H."/>
        </authorList>
    </citation>
    <scope>NUCLEOTIDE SEQUENCE [LARGE SCALE GENOMIC DNA]</scope>
    <source>
        <strain evidence="8 9">7MH5</strain>
    </source>
</reference>
<dbReference type="Gene3D" id="3.40.50.360">
    <property type="match status" value="1"/>
</dbReference>
<dbReference type="AlphaFoldDB" id="A0A4P7CYU2"/>
<keyword evidence="2 6" id="KW-0288">FMN</keyword>
<evidence type="ECO:0000256" key="1">
    <source>
        <dbReference type="ARBA" id="ARBA00022630"/>
    </source>
</evidence>
<protein>
    <recommendedName>
        <fullName evidence="6">FMN dependent NADH:quinone oxidoreductase</fullName>
        <ecNumber evidence="6">1.6.5.-</ecNumber>
    </recommendedName>
    <alternativeName>
        <fullName evidence="6">Azo-dye reductase</fullName>
    </alternativeName>
    <alternativeName>
        <fullName evidence="6">FMN-dependent NADH-azo compound oxidoreductase</fullName>
    </alternativeName>
    <alternativeName>
        <fullName evidence="6">FMN-dependent NADH-azoreductase</fullName>
        <ecNumber evidence="6">1.7.1.17</ecNumber>
    </alternativeName>
</protein>
<dbReference type="PANTHER" id="PTHR43741">
    <property type="entry name" value="FMN-DEPENDENT NADH-AZOREDUCTASE 1"/>
    <property type="match status" value="1"/>
</dbReference>
<dbReference type="GO" id="GO:0016655">
    <property type="term" value="F:oxidoreductase activity, acting on NAD(P)H, quinone or similar compound as acceptor"/>
    <property type="evidence" value="ECO:0007669"/>
    <property type="project" value="InterPro"/>
</dbReference>
<feature type="binding site" evidence="6">
    <location>
        <begin position="93"/>
        <end position="96"/>
    </location>
    <ligand>
        <name>FMN</name>
        <dbReference type="ChEBI" id="CHEBI:58210"/>
    </ligand>
</feature>
<gene>
    <name evidence="6" type="primary">azoR</name>
    <name evidence="8" type="ORF">E1956_17685</name>
</gene>
<evidence type="ECO:0000313" key="9">
    <source>
        <dbReference type="Proteomes" id="UP000295727"/>
    </source>
</evidence>
<comment type="catalytic activity">
    <reaction evidence="5">
        <text>N,N-dimethyl-1,4-phenylenediamine + anthranilate + 2 NAD(+) = 2-(4-dimethylaminophenyl)diazenylbenzoate + 2 NADH + 2 H(+)</text>
        <dbReference type="Rhea" id="RHEA:55872"/>
        <dbReference type="ChEBI" id="CHEBI:15378"/>
        <dbReference type="ChEBI" id="CHEBI:15783"/>
        <dbReference type="ChEBI" id="CHEBI:16567"/>
        <dbReference type="ChEBI" id="CHEBI:57540"/>
        <dbReference type="ChEBI" id="CHEBI:57945"/>
        <dbReference type="ChEBI" id="CHEBI:71579"/>
        <dbReference type="EC" id="1.7.1.17"/>
    </reaction>
    <physiologicalReaction direction="right-to-left" evidence="5">
        <dbReference type="Rhea" id="RHEA:55874"/>
    </physiologicalReaction>
</comment>
<comment type="subunit">
    <text evidence="6">Homodimer.</text>
</comment>
<dbReference type="InterPro" id="IPR023048">
    <property type="entry name" value="NADH:quinone_OxRdtase_FMN_depd"/>
</dbReference>
<comment type="similarity">
    <text evidence="6">Belongs to the azoreductase type 1 family.</text>
</comment>
<accession>A0A4P7CYU2</accession>
<comment type="function">
    <text evidence="6">Also exhibits azoreductase activity. Catalyzes the reductive cleavage of the azo bond in aromatic azo compounds to the corresponding amines.</text>
</comment>
<evidence type="ECO:0000256" key="6">
    <source>
        <dbReference type="HAMAP-Rule" id="MF_01216"/>
    </source>
</evidence>
<keyword evidence="1 6" id="KW-0285">Flavoprotein</keyword>
<dbReference type="InterPro" id="IPR050104">
    <property type="entry name" value="FMN-dep_NADH:Q_OxRdtase_AzoR1"/>
</dbReference>
<keyword evidence="3 6" id="KW-0560">Oxidoreductase</keyword>
<feature type="binding site" evidence="6">
    <location>
        <begin position="14"/>
        <end position="16"/>
    </location>
    <ligand>
        <name>FMN</name>
        <dbReference type="ChEBI" id="CHEBI:58210"/>
    </ligand>
</feature>
<dbReference type="EMBL" id="CP038149">
    <property type="protein sequence ID" value="QBR00678.1"/>
    <property type="molecule type" value="Genomic_DNA"/>
</dbReference>
<evidence type="ECO:0000256" key="5">
    <source>
        <dbReference type="ARBA" id="ARBA00048542"/>
    </source>
</evidence>
<dbReference type="InterPro" id="IPR029039">
    <property type="entry name" value="Flavoprotein-like_sf"/>
</dbReference>
<dbReference type="InterPro" id="IPR003680">
    <property type="entry name" value="Flavodoxin_fold"/>
</dbReference>
<dbReference type="Pfam" id="PF02525">
    <property type="entry name" value="Flavodoxin_2"/>
    <property type="match status" value="1"/>
</dbReference>
<name>A0A4P7CYU2_9BURK</name>
<dbReference type="GO" id="GO:0010181">
    <property type="term" value="F:FMN binding"/>
    <property type="evidence" value="ECO:0007669"/>
    <property type="project" value="UniProtKB-UniRule"/>
</dbReference>
<feature type="binding site" evidence="6">
    <location>
        <position position="9"/>
    </location>
    <ligand>
        <name>FMN</name>
        <dbReference type="ChEBI" id="CHEBI:58210"/>
    </ligand>
</feature>
<keyword evidence="9" id="KW-1185">Reference proteome</keyword>
<feature type="domain" description="Flavodoxin-like fold" evidence="7">
    <location>
        <begin position="1"/>
        <end position="197"/>
    </location>
</feature>
<evidence type="ECO:0000256" key="3">
    <source>
        <dbReference type="ARBA" id="ARBA00023002"/>
    </source>
</evidence>
<dbReference type="KEGG" id="ppai:E1956_17685"/>
<feature type="binding site" evidence="6">
    <location>
        <begin position="137"/>
        <end position="140"/>
    </location>
    <ligand>
        <name>FMN</name>
        <dbReference type="ChEBI" id="CHEBI:58210"/>
    </ligand>
</feature>
<evidence type="ECO:0000256" key="2">
    <source>
        <dbReference type="ARBA" id="ARBA00022643"/>
    </source>
</evidence>
<dbReference type="GO" id="GO:0009055">
    <property type="term" value="F:electron transfer activity"/>
    <property type="evidence" value="ECO:0007669"/>
    <property type="project" value="UniProtKB-UniRule"/>
</dbReference>
<comment type="function">
    <text evidence="6">Quinone reductase that provides resistance to thiol-specific stress caused by electrophilic quinones.</text>
</comment>
<proteinExistence type="inferred from homology"/>